<dbReference type="EMBL" id="UYJE01002364">
    <property type="protein sequence ID" value="VDI10079.1"/>
    <property type="molecule type" value="Genomic_DNA"/>
</dbReference>
<organism evidence="2 3">
    <name type="scientific">Mytilus galloprovincialis</name>
    <name type="common">Mediterranean mussel</name>
    <dbReference type="NCBI Taxonomy" id="29158"/>
    <lineage>
        <taxon>Eukaryota</taxon>
        <taxon>Metazoa</taxon>
        <taxon>Spiralia</taxon>
        <taxon>Lophotrochozoa</taxon>
        <taxon>Mollusca</taxon>
        <taxon>Bivalvia</taxon>
        <taxon>Autobranchia</taxon>
        <taxon>Pteriomorphia</taxon>
        <taxon>Mytilida</taxon>
        <taxon>Mytiloidea</taxon>
        <taxon>Mytilidae</taxon>
        <taxon>Mytilinae</taxon>
        <taxon>Mytilus</taxon>
    </lineage>
</organism>
<evidence type="ECO:0000256" key="1">
    <source>
        <dbReference type="SAM" id="MobiDB-lite"/>
    </source>
</evidence>
<dbReference type="Proteomes" id="UP000596742">
    <property type="component" value="Unassembled WGS sequence"/>
</dbReference>
<reference evidence="2" key="1">
    <citation type="submission" date="2018-11" db="EMBL/GenBank/DDBJ databases">
        <authorList>
            <person name="Alioto T."/>
            <person name="Alioto T."/>
        </authorList>
    </citation>
    <scope>NUCLEOTIDE SEQUENCE</scope>
</reference>
<feature type="non-terminal residue" evidence="2">
    <location>
        <position position="1"/>
    </location>
</feature>
<keyword evidence="3" id="KW-1185">Reference proteome</keyword>
<dbReference type="OrthoDB" id="10606307at2759"/>
<feature type="region of interest" description="Disordered" evidence="1">
    <location>
        <begin position="104"/>
        <end position="154"/>
    </location>
</feature>
<proteinExistence type="predicted"/>
<comment type="caution">
    <text evidence="2">The sequence shown here is derived from an EMBL/GenBank/DDBJ whole genome shotgun (WGS) entry which is preliminary data.</text>
</comment>
<accession>A0A8B6CV38</accession>
<evidence type="ECO:0000313" key="3">
    <source>
        <dbReference type="Proteomes" id="UP000596742"/>
    </source>
</evidence>
<evidence type="ECO:0000313" key="2">
    <source>
        <dbReference type="EMBL" id="VDI10079.1"/>
    </source>
</evidence>
<feature type="compositionally biased region" description="Low complexity" evidence="1">
    <location>
        <begin position="105"/>
        <end position="153"/>
    </location>
</feature>
<protein>
    <submittedName>
        <fullName evidence="2">Uncharacterized protein</fullName>
    </submittedName>
</protein>
<sequence length="176" mass="18431">MKTLSSGFDPTGLTPYDQQLAGQVFSADEQCVQIRGSGSSFCSWCKTGVCVSDVNAPAGDDNCLYGDKKGAIYSDGRTCVDLVTENKAFYCQYVGQSCCYSCSDSTTTSTTTTTTTTTLGPTTSSTTTTPGPTMSTTTTTPGPTTTALSTTTTQSQVNDADQQCVQYRGTGSNMCR</sequence>
<gene>
    <name evidence="2" type="ORF">MGAL_10B032132</name>
</gene>
<name>A0A8B6CV38_MYTGA</name>
<dbReference type="AlphaFoldDB" id="A0A8B6CV38"/>